<reference evidence="1 4" key="3">
    <citation type="submission" date="2019-09" db="EMBL/GenBank/DDBJ databases">
        <title>Draft genome sequences of 48 bacterial type strains from the CCUG.</title>
        <authorList>
            <person name="Tunovic T."/>
            <person name="Pineiro-Iglesias B."/>
            <person name="Unosson C."/>
            <person name="Inganas E."/>
            <person name="Ohlen M."/>
            <person name="Cardew S."/>
            <person name="Jensie-Markopoulos S."/>
            <person name="Salva-Serra F."/>
            <person name="Jaen-Luchoro D."/>
            <person name="Karlsson R."/>
            <person name="Svensson-Stadler L."/>
            <person name="Chun J."/>
            <person name="Moore E."/>
        </authorList>
    </citation>
    <scope>NUCLEOTIDE SEQUENCE [LARGE SCALE GENOMIC DNA]</scope>
    <source>
        <strain evidence="1 4">CCUG 53116</strain>
    </source>
</reference>
<keyword evidence="3" id="KW-1185">Reference proteome</keyword>
<name>A0A1Q9X2A0_PSERE</name>
<evidence type="ECO:0000313" key="2">
    <source>
        <dbReference type="EMBL" id="OLU05198.1"/>
    </source>
</evidence>
<accession>A0A1Q9X2A0</accession>
<gene>
    <name evidence="2" type="ORF">BVK86_02670</name>
    <name evidence="1" type="ORF">F7R15_02680</name>
</gene>
<comment type="caution">
    <text evidence="2">The sequence shown here is derived from an EMBL/GenBank/DDBJ whole genome shotgun (WGS) entry which is preliminary data.</text>
</comment>
<dbReference type="Proteomes" id="UP000186756">
    <property type="component" value="Unassembled WGS sequence"/>
</dbReference>
<sequence>MVQILLTNFAFEPVVADPGSDLVLCTEWAQTPLDDRSVIHVFDATSCPTEKVVQVFEPD</sequence>
<reference evidence="2" key="1">
    <citation type="submission" date="2017-01" db="EMBL/GenBank/DDBJ databases">
        <authorList>
            <person name="Mah S.A."/>
            <person name="Swanson W.J."/>
            <person name="Moy G.W."/>
            <person name="Vacquier V.D."/>
        </authorList>
    </citation>
    <scope>NUCLEOTIDE SEQUENCE [LARGE SCALE GENOMIC DNA]</scope>
    <source>
        <strain evidence="2">MT1</strain>
    </source>
</reference>
<evidence type="ECO:0000313" key="4">
    <source>
        <dbReference type="Proteomes" id="UP000460142"/>
    </source>
</evidence>
<organism evidence="2 3">
    <name type="scientific">Pseudomonas reinekei</name>
    <dbReference type="NCBI Taxonomy" id="395598"/>
    <lineage>
        <taxon>Bacteria</taxon>
        <taxon>Pseudomonadati</taxon>
        <taxon>Pseudomonadota</taxon>
        <taxon>Gammaproteobacteria</taxon>
        <taxon>Pseudomonadales</taxon>
        <taxon>Pseudomonadaceae</taxon>
        <taxon>Pseudomonas</taxon>
    </lineage>
</organism>
<protein>
    <submittedName>
        <fullName evidence="2">Uncharacterized protein</fullName>
    </submittedName>
</protein>
<evidence type="ECO:0000313" key="3">
    <source>
        <dbReference type="Proteomes" id="UP000186756"/>
    </source>
</evidence>
<evidence type="ECO:0000313" key="1">
    <source>
        <dbReference type="EMBL" id="KAB0487763.1"/>
    </source>
</evidence>
<dbReference type="EMBL" id="MSTQ01000002">
    <property type="protein sequence ID" value="OLU05198.1"/>
    <property type="molecule type" value="Genomic_DNA"/>
</dbReference>
<dbReference type="EMBL" id="VZPS01000002">
    <property type="protein sequence ID" value="KAB0487763.1"/>
    <property type="molecule type" value="Genomic_DNA"/>
</dbReference>
<dbReference type="AlphaFoldDB" id="A0A1Q9X2A0"/>
<proteinExistence type="predicted"/>
<dbReference type="Proteomes" id="UP000460142">
    <property type="component" value="Unassembled WGS sequence"/>
</dbReference>
<reference evidence="3" key="2">
    <citation type="submission" date="2017-01" db="EMBL/GenBank/DDBJ databases">
        <authorList>
            <person name="Poblete-Castro I."/>
        </authorList>
    </citation>
    <scope>NUCLEOTIDE SEQUENCE [LARGE SCALE GENOMIC DNA]</scope>
    <source>
        <strain evidence="3">DSM 18361 / CCUG 53116 / MT1</strain>
    </source>
</reference>